<dbReference type="PANTHER" id="PTHR10334">
    <property type="entry name" value="CYSTEINE-RICH SECRETORY PROTEIN-RELATED"/>
    <property type="match status" value="1"/>
</dbReference>
<dbReference type="AlphaFoldDB" id="A0A0N4XEW2"/>
<feature type="domain" description="SCP" evidence="1">
    <location>
        <begin position="252"/>
        <end position="407"/>
    </location>
</feature>
<dbReference type="InterPro" id="IPR001283">
    <property type="entry name" value="CRISP-related"/>
</dbReference>
<dbReference type="GO" id="GO:0005576">
    <property type="term" value="C:extracellular region"/>
    <property type="evidence" value="ECO:0007669"/>
    <property type="project" value="InterPro"/>
</dbReference>
<keyword evidence="3" id="KW-1185">Reference proteome</keyword>
<reference evidence="2 3" key="2">
    <citation type="submission" date="2018-11" db="EMBL/GenBank/DDBJ databases">
        <authorList>
            <consortium name="Pathogen Informatics"/>
        </authorList>
    </citation>
    <scope>NUCLEOTIDE SEQUENCE [LARGE SCALE GENOMIC DNA]</scope>
</reference>
<dbReference type="PROSITE" id="PS01009">
    <property type="entry name" value="CRISP_1"/>
    <property type="match status" value="1"/>
</dbReference>
<dbReference type="PRINTS" id="PR00838">
    <property type="entry name" value="V5ALLERGEN"/>
</dbReference>
<dbReference type="Gene3D" id="3.40.33.10">
    <property type="entry name" value="CAP"/>
    <property type="match status" value="2"/>
</dbReference>
<dbReference type="SMART" id="SM00198">
    <property type="entry name" value="SCP"/>
    <property type="match status" value="2"/>
</dbReference>
<accession>A0A0N4XEW2</accession>
<dbReference type="STRING" id="27835.A0A0N4XEW2"/>
<dbReference type="InterPro" id="IPR035940">
    <property type="entry name" value="CAP_sf"/>
</dbReference>
<name>A0A0N4XEW2_NIPBR</name>
<evidence type="ECO:0000259" key="1">
    <source>
        <dbReference type="SMART" id="SM00198"/>
    </source>
</evidence>
<dbReference type="Proteomes" id="UP000271162">
    <property type="component" value="Unassembled WGS sequence"/>
</dbReference>
<feature type="domain" description="SCP" evidence="1">
    <location>
        <begin position="37"/>
        <end position="197"/>
    </location>
</feature>
<evidence type="ECO:0000313" key="4">
    <source>
        <dbReference type="WBParaSite" id="NBR_0000106401-mRNA-1"/>
    </source>
</evidence>
<gene>
    <name evidence="2" type="ORF">NBR_LOCUS1063</name>
</gene>
<reference evidence="4" key="1">
    <citation type="submission" date="2017-02" db="UniProtKB">
        <authorList>
            <consortium name="WormBaseParasite"/>
        </authorList>
    </citation>
    <scope>IDENTIFICATION</scope>
</reference>
<proteinExistence type="predicted"/>
<dbReference type="WBParaSite" id="NBR_0000106401-mRNA-1">
    <property type="protein sequence ID" value="NBR_0000106401-mRNA-1"/>
    <property type="gene ID" value="NBR_0000106401"/>
</dbReference>
<sequence length="436" mass="49490">VSSSPCHYATRTFIQKTYSNYSDFNCQHTANTEMTDDLRAYYLNFHNNQRRRLARGNSPARSGKFNKAKNMYKLEWSCSIEELAKRAVANCNADLTENRSYGQNLAGYTFWSSDGNVPRSHIKIKELIKKTLESWFNQAKEQGWKDPNNKFTNSGIYAFANMANSKTTEIGCAHNICKGNTKVQILCLYNRVGTFTGASIYRTGKPCQKNSDCTVFPQSTCDGHGLCIKKREEPDDKTNTMCPRSSSTMTDKVRQKFLNLHNHYRSLVATGRTYDKLLGKNTPKAAKMQKLKYSCELEATAWRYSQQCRFAHSTYQERNNAGENLYKNSIPRFDKLKVASMSTEDWFEEVEDFGIGGAANFSTRFSDSGHYTQMVWQDTRQLGCAIQDCPGMTLVVCHYKKAGNYIDEPVYTAGRPCSQCGNSELCNPNEGLCYST</sequence>
<dbReference type="CDD" id="cd05380">
    <property type="entry name" value="CAP_euk"/>
    <property type="match status" value="2"/>
</dbReference>
<dbReference type="EMBL" id="UYSL01000700">
    <property type="protein sequence ID" value="VDL64283.1"/>
    <property type="molecule type" value="Genomic_DNA"/>
</dbReference>
<dbReference type="Pfam" id="PF00188">
    <property type="entry name" value="CAP"/>
    <property type="match status" value="2"/>
</dbReference>
<dbReference type="OMA" id="HTANTEM"/>
<organism evidence="4">
    <name type="scientific">Nippostrongylus brasiliensis</name>
    <name type="common">Rat hookworm</name>
    <dbReference type="NCBI Taxonomy" id="27835"/>
    <lineage>
        <taxon>Eukaryota</taxon>
        <taxon>Metazoa</taxon>
        <taxon>Ecdysozoa</taxon>
        <taxon>Nematoda</taxon>
        <taxon>Chromadorea</taxon>
        <taxon>Rhabditida</taxon>
        <taxon>Rhabditina</taxon>
        <taxon>Rhabditomorpha</taxon>
        <taxon>Strongyloidea</taxon>
        <taxon>Heligmosomidae</taxon>
        <taxon>Nippostrongylus</taxon>
    </lineage>
</organism>
<protein>
    <submittedName>
        <fullName evidence="4">SCP-like protein</fullName>
    </submittedName>
</protein>
<dbReference type="SMR" id="A0A0N4XEW2"/>
<evidence type="ECO:0000313" key="3">
    <source>
        <dbReference type="Proteomes" id="UP000271162"/>
    </source>
</evidence>
<dbReference type="InterPro" id="IPR014044">
    <property type="entry name" value="CAP_dom"/>
</dbReference>
<evidence type="ECO:0000313" key="2">
    <source>
        <dbReference type="EMBL" id="VDL64283.1"/>
    </source>
</evidence>
<dbReference type="PRINTS" id="PR00837">
    <property type="entry name" value="V5TPXLIKE"/>
</dbReference>
<dbReference type="InterPro" id="IPR002413">
    <property type="entry name" value="V5_allergen-like"/>
</dbReference>
<dbReference type="SUPFAM" id="SSF55797">
    <property type="entry name" value="PR-1-like"/>
    <property type="match status" value="2"/>
</dbReference>
<dbReference type="InterPro" id="IPR018244">
    <property type="entry name" value="Allrgn_V5/Tpx1_CS"/>
</dbReference>